<dbReference type="EMBL" id="BSOB01000046">
    <property type="protein sequence ID" value="GLQ94701.1"/>
    <property type="molecule type" value="Genomic_DNA"/>
</dbReference>
<feature type="compositionally biased region" description="Basic and acidic residues" evidence="1">
    <location>
        <begin position="83"/>
        <end position="95"/>
    </location>
</feature>
<name>A0ABQ5XW24_9GAMM</name>
<dbReference type="Proteomes" id="UP001156670">
    <property type="component" value="Unassembled WGS sequence"/>
</dbReference>
<reference evidence="3" key="1">
    <citation type="journal article" date="2019" name="Int. J. Syst. Evol. Microbiol.">
        <title>The Global Catalogue of Microorganisms (GCM) 10K type strain sequencing project: providing services to taxonomists for standard genome sequencing and annotation.</title>
        <authorList>
            <consortium name="The Broad Institute Genomics Platform"/>
            <consortium name="The Broad Institute Genome Sequencing Center for Infectious Disease"/>
            <person name="Wu L."/>
            <person name="Ma J."/>
        </authorList>
    </citation>
    <scope>NUCLEOTIDE SEQUENCE [LARGE SCALE GENOMIC DNA]</scope>
    <source>
        <strain evidence="3">NBRC 111980</strain>
    </source>
</reference>
<accession>A0ABQ5XW24</accession>
<organism evidence="2 3">
    <name type="scientific">Dyella acidisoli</name>
    <dbReference type="NCBI Taxonomy" id="1867834"/>
    <lineage>
        <taxon>Bacteria</taxon>
        <taxon>Pseudomonadati</taxon>
        <taxon>Pseudomonadota</taxon>
        <taxon>Gammaproteobacteria</taxon>
        <taxon>Lysobacterales</taxon>
        <taxon>Rhodanobacteraceae</taxon>
        <taxon>Dyella</taxon>
    </lineage>
</organism>
<comment type="caution">
    <text evidence="2">The sequence shown here is derived from an EMBL/GenBank/DDBJ whole genome shotgun (WGS) entry which is preliminary data.</text>
</comment>
<feature type="region of interest" description="Disordered" evidence="1">
    <location>
        <begin position="70"/>
        <end position="114"/>
    </location>
</feature>
<evidence type="ECO:0000256" key="1">
    <source>
        <dbReference type="SAM" id="MobiDB-lite"/>
    </source>
</evidence>
<keyword evidence="3" id="KW-1185">Reference proteome</keyword>
<evidence type="ECO:0000313" key="2">
    <source>
        <dbReference type="EMBL" id="GLQ94701.1"/>
    </source>
</evidence>
<gene>
    <name evidence="2" type="ORF">GCM10007901_36530</name>
</gene>
<proteinExistence type="predicted"/>
<sequence length="114" mass="12399">MLERGQVGIDGMRLCEEGIAVFLELLSIRAAQQQIFPLLHLFLEIDLRNASGIDRRSKLCRSFGGTNLQIMGADEPAPAAETDDNRGCQHHDAKQAETGGDGEITKPKTHGKTA</sequence>
<evidence type="ECO:0000313" key="3">
    <source>
        <dbReference type="Proteomes" id="UP001156670"/>
    </source>
</evidence>
<protein>
    <submittedName>
        <fullName evidence="2">Uncharacterized protein</fullName>
    </submittedName>
</protein>